<accession>A0A286U5E5</accession>
<evidence type="ECO:0000256" key="1">
    <source>
        <dbReference type="ARBA" id="ARBA00006082"/>
    </source>
</evidence>
<dbReference type="SMART" id="SM01340">
    <property type="entry name" value="DNA_mis_repair"/>
    <property type="match status" value="1"/>
</dbReference>
<dbReference type="GO" id="GO:0140664">
    <property type="term" value="F:ATP-dependent DNA damage sensor activity"/>
    <property type="evidence" value="ECO:0007669"/>
    <property type="project" value="InterPro"/>
</dbReference>
<dbReference type="InterPro" id="IPR014790">
    <property type="entry name" value="MutL_C"/>
</dbReference>
<dbReference type="Gene3D" id="3.30.230.10">
    <property type="match status" value="1"/>
</dbReference>
<dbReference type="PANTHER" id="PTHR10073">
    <property type="entry name" value="DNA MISMATCH REPAIR PROTEIN MLH, PMS, MUTL"/>
    <property type="match status" value="1"/>
</dbReference>
<name>A0A286U5E5_9AGAM</name>
<dbReference type="InParanoid" id="A0A286U5E5"/>
<dbReference type="GO" id="GO:0032389">
    <property type="term" value="C:MutLalpha complex"/>
    <property type="evidence" value="ECO:0007669"/>
    <property type="project" value="TreeGrafter"/>
</dbReference>
<dbReference type="STRING" id="2282107.A0A286U5E5"/>
<dbReference type="Pfam" id="PF08676">
    <property type="entry name" value="MutL_C"/>
    <property type="match status" value="1"/>
</dbReference>
<dbReference type="InterPro" id="IPR020568">
    <property type="entry name" value="Ribosomal_Su5_D2-typ_SF"/>
</dbReference>
<feature type="compositionally biased region" description="Basic and acidic residues" evidence="3">
    <location>
        <begin position="376"/>
        <end position="389"/>
    </location>
</feature>
<feature type="compositionally biased region" description="Basic residues" evidence="3">
    <location>
        <begin position="493"/>
        <end position="509"/>
    </location>
</feature>
<evidence type="ECO:0000259" key="5">
    <source>
        <dbReference type="SMART" id="SM01340"/>
    </source>
</evidence>
<dbReference type="FunCoup" id="A0A286U5E5">
    <property type="interactions" value="366"/>
</dbReference>
<evidence type="ECO:0000313" key="7">
    <source>
        <dbReference type="Proteomes" id="UP000217199"/>
    </source>
</evidence>
<dbReference type="Pfam" id="PF01119">
    <property type="entry name" value="DNA_mis_repair"/>
    <property type="match status" value="1"/>
</dbReference>
<dbReference type="InterPro" id="IPR014762">
    <property type="entry name" value="DNA_mismatch_repair_CS"/>
</dbReference>
<dbReference type="GO" id="GO:0016887">
    <property type="term" value="F:ATP hydrolysis activity"/>
    <property type="evidence" value="ECO:0007669"/>
    <property type="project" value="InterPro"/>
</dbReference>
<feature type="compositionally biased region" description="Low complexity" evidence="3">
    <location>
        <begin position="390"/>
        <end position="403"/>
    </location>
</feature>
<keyword evidence="2" id="KW-0227">DNA damage</keyword>
<dbReference type="Pfam" id="PF13589">
    <property type="entry name" value="HATPase_c_3"/>
    <property type="match status" value="1"/>
</dbReference>
<dbReference type="SUPFAM" id="SSF118116">
    <property type="entry name" value="DNA mismatch repair protein MutL"/>
    <property type="match status" value="1"/>
</dbReference>
<dbReference type="GO" id="GO:0006298">
    <property type="term" value="P:mismatch repair"/>
    <property type="evidence" value="ECO:0007669"/>
    <property type="project" value="InterPro"/>
</dbReference>
<dbReference type="FunFam" id="3.30.1370.100:FF:000001">
    <property type="entry name" value="Mismatch repair endonuclease pms1, putative"/>
    <property type="match status" value="1"/>
</dbReference>
<feature type="compositionally biased region" description="Polar residues" evidence="3">
    <location>
        <begin position="467"/>
        <end position="476"/>
    </location>
</feature>
<feature type="region of interest" description="Disordered" evidence="3">
    <location>
        <begin position="456"/>
        <end position="572"/>
    </location>
</feature>
<dbReference type="OrthoDB" id="10263226at2759"/>
<feature type="region of interest" description="Disordered" evidence="3">
    <location>
        <begin position="376"/>
        <end position="407"/>
    </location>
</feature>
<dbReference type="InterPro" id="IPR042121">
    <property type="entry name" value="MutL_C_regsub"/>
</dbReference>
<dbReference type="Gene3D" id="3.30.1540.20">
    <property type="entry name" value="MutL, C-terminal domain, dimerisation subdomain"/>
    <property type="match status" value="1"/>
</dbReference>
<gene>
    <name evidence="6" type="ORF">PNOK_0935900</name>
</gene>
<feature type="compositionally biased region" description="Basic and acidic residues" evidence="3">
    <location>
        <begin position="479"/>
        <end position="492"/>
    </location>
</feature>
<keyword evidence="7" id="KW-1185">Reference proteome</keyword>
<reference evidence="6 7" key="1">
    <citation type="journal article" date="2017" name="Mol. Ecol.">
        <title>Comparative and population genomic landscape of Phellinus noxius: A hypervariable fungus causing root rot in trees.</title>
        <authorList>
            <person name="Chung C.L."/>
            <person name="Lee T.J."/>
            <person name="Akiba M."/>
            <person name="Lee H.H."/>
            <person name="Kuo T.H."/>
            <person name="Liu D."/>
            <person name="Ke H.M."/>
            <person name="Yokoi T."/>
            <person name="Roa M.B."/>
            <person name="Lu M.J."/>
            <person name="Chang Y.Y."/>
            <person name="Ann P.J."/>
            <person name="Tsai J.N."/>
            <person name="Chen C.Y."/>
            <person name="Tzean S.S."/>
            <person name="Ota Y."/>
            <person name="Hattori T."/>
            <person name="Sahashi N."/>
            <person name="Liou R.F."/>
            <person name="Kikuchi T."/>
            <person name="Tsai I.J."/>
        </authorList>
    </citation>
    <scope>NUCLEOTIDE SEQUENCE [LARGE SCALE GENOMIC DNA]</scope>
    <source>
        <strain evidence="6 7">FFPRI411160</strain>
    </source>
</reference>
<sequence>MIKSLEKSSIHRITSGQVLVDLQTAVKELVENSLDAGATSIEVKFKDYGLKSFEVIDNGSGIASEDYANVAMKHCTSKISSFEDLTSVETFGFRGEALSSLCALSGRVTVTTATTKEAPAKALEPEALLFLLKVCLSRFPYGERSSRETQKEKNKGVRLNVSHILDKNRKSDQLRTDGKPSLKSSISSLWGPKQLESLTELSLDLSVVPEKTALRRQGNTDQEEQPMIVKVRGYISKFTIGNGRTSPDRQFFFINGRPCNPTKIQKVFNEVYRSFVVNQNPFVVADFILPTNACDVNVSPDKRTILLHSENALVNALKETLEEAFAPSRSTFVVQPTQSQRKSERSSGMSATNVDDIVLQDTVPSVVDDTDDMEIVKEPRHSTSKRPEKSFLPSMSNSSPSEHLSTDSILGTESKHKQSVATLGLVDDPNEINDQIMTPARIEKFPIPAAVSNGVKRSVDNGHKSSGRSIQMTISAKDTAWEIRPSTEEPPGKRRKTSGKPRSVLRHKLIAFTSTGGNPEPVVKYNDEESESDTQESDLDELDGDFEGSKTPNVDDSEERQESKSQDDVMDVDDVVDQASTSNTVITDEICSVPPLFLPDSDESKLVRTVDKILEPTKVVKNMRPTVEPLTLTEVVPETTTAVESPTGIEVLRTTDTTNDTTVKFSSCGVEIVWSSLAARGVIISPNSALNASGNINSIGASASLSNTTDEEGAERELARVISKEDFSRMEILGQFNLGFIISRRCLRDDPKLCPNSEELSDLCTALDDLFIIDQHAADEKFNFETLQHTTKIDSQRLYQPLPLDLTAADELLAIENVEVLRDNGFEISIDEDDGDRLPSRRRLKLVSQPISGNTNFDIKDFEELLHLLRDRPVGQKKMSIMIGTALNKAQMTSVVRHMVISCYYFGYTCL</sequence>
<dbReference type="PANTHER" id="PTHR10073:SF52">
    <property type="entry name" value="MISMATCH REPAIR ENDONUCLEASE PMS2"/>
    <property type="match status" value="1"/>
</dbReference>
<dbReference type="SMART" id="SM00853">
    <property type="entry name" value="MutL_C"/>
    <property type="match status" value="1"/>
</dbReference>
<feature type="region of interest" description="Disordered" evidence="3">
    <location>
        <begin position="332"/>
        <end position="354"/>
    </location>
</feature>
<dbReference type="CDD" id="cd03484">
    <property type="entry name" value="MutL_Trans_hPMS_2_like"/>
    <property type="match status" value="1"/>
</dbReference>
<dbReference type="InterPro" id="IPR013507">
    <property type="entry name" value="DNA_mismatch_S5_2-like"/>
</dbReference>
<comment type="similarity">
    <text evidence="1">Belongs to the DNA mismatch repair MutL/HexB family.</text>
</comment>
<organism evidence="6 7">
    <name type="scientific">Pyrrhoderma noxium</name>
    <dbReference type="NCBI Taxonomy" id="2282107"/>
    <lineage>
        <taxon>Eukaryota</taxon>
        <taxon>Fungi</taxon>
        <taxon>Dikarya</taxon>
        <taxon>Basidiomycota</taxon>
        <taxon>Agaricomycotina</taxon>
        <taxon>Agaricomycetes</taxon>
        <taxon>Hymenochaetales</taxon>
        <taxon>Hymenochaetaceae</taxon>
        <taxon>Pyrrhoderma</taxon>
    </lineage>
</organism>
<dbReference type="GO" id="GO:0061982">
    <property type="term" value="P:meiosis I cell cycle process"/>
    <property type="evidence" value="ECO:0007669"/>
    <property type="project" value="UniProtKB-ARBA"/>
</dbReference>
<feature type="compositionally biased region" description="Acidic residues" evidence="3">
    <location>
        <begin position="528"/>
        <end position="546"/>
    </location>
</feature>
<dbReference type="InterPro" id="IPR042120">
    <property type="entry name" value="MutL_C_dimsub"/>
</dbReference>
<dbReference type="SUPFAM" id="SSF55874">
    <property type="entry name" value="ATPase domain of HSP90 chaperone/DNA topoisomerase II/histidine kinase"/>
    <property type="match status" value="1"/>
</dbReference>
<dbReference type="GO" id="GO:0030983">
    <property type="term" value="F:mismatched DNA binding"/>
    <property type="evidence" value="ECO:0007669"/>
    <property type="project" value="InterPro"/>
</dbReference>
<feature type="domain" description="DNA mismatch repair protein S5" evidence="5">
    <location>
        <begin position="186"/>
        <end position="326"/>
    </location>
</feature>
<dbReference type="AlphaFoldDB" id="A0A286U5E5"/>
<dbReference type="InterPro" id="IPR038973">
    <property type="entry name" value="MutL/Mlh/Pms-like"/>
</dbReference>
<proteinExistence type="inferred from homology"/>
<dbReference type="Gene3D" id="3.30.565.10">
    <property type="entry name" value="Histidine kinase-like ATPase, C-terminal domain"/>
    <property type="match status" value="1"/>
</dbReference>
<dbReference type="PROSITE" id="PS00058">
    <property type="entry name" value="DNA_MISMATCH_REPAIR_1"/>
    <property type="match status" value="1"/>
</dbReference>
<dbReference type="SUPFAM" id="SSF54211">
    <property type="entry name" value="Ribosomal protein S5 domain 2-like"/>
    <property type="match status" value="1"/>
</dbReference>
<evidence type="ECO:0000259" key="4">
    <source>
        <dbReference type="SMART" id="SM00853"/>
    </source>
</evidence>
<evidence type="ECO:0000256" key="2">
    <source>
        <dbReference type="ARBA" id="ARBA00022763"/>
    </source>
</evidence>
<dbReference type="InterPro" id="IPR037198">
    <property type="entry name" value="MutL_C_sf"/>
</dbReference>
<dbReference type="GO" id="GO:0005524">
    <property type="term" value="F:ATP binding"/>
    <property type="evidence" value="ECO:0007669"/>
    <property type="project" value="InterPro"/>
</dbReference>
<dbReference type="InterPro" id="IPR036890">
    <property type="entry name" value="HATPase_C_sf"/>
</dbReference>
<evidence type="ECO:0000256" key="3">
    <source>
        <dbReference type="SAM" id="MobiDB-lite"/>
    </source>
</evidence>
<dbReference type="InterPro" id="IPR014721">
    <property type="entry name" value="Ribsml_uS5_D2-typ_fold_subgr"/>
</dbReference>
<feature type="compositionally biased region" description="Polar residues" evidence="3">
    <location>
        <begin position="332"/>
        <end position="353"/>
    </location>
</feature>
<dbReference type="Gene3D" id="3.30.1370.100">
    <property type="entry name" value="MutL, C-terminal domain, regulatory subdomain"/>
    <property type="match status" value="1"/>
</dbReference>
<protein>
    <submittedName>
        <fullName evidence="6">DNA mismatch repair</fullName>
    </submittedName>
</protein>
<feature type="domain" description="MutL C-terminal dimerisation" evidence="4">
    <location>
        <begin position="732"/>
        <end position="887"/>
    </location>
</feature>
<comment type="caution">
    <text evidence="6">The sequence shown here is derived from an EMBL/GenBank/DDBJ whole genome shotgun (WGS) entry which is preliminary data.</text>
</comment>
<dbReference type="EMBL" id="NBII01000011">
    <property type="protein sequence ID" value="PAV14806.1"/>
    <property type="molecule type" value="Genomic_DNA"/>
</dbReference>
<dbReference type="Proteomes" id="UP000217199">
    <property type="component" value="Unassembled WGS sequence"/>
</dbReference>
<evidence type="ECO:0000313" key="6">
    <source>
        <dbReference type="EMBL" id="PAV14806.1"/>
    </source>
</evidence>